<organism evidence="2 3">
    <name type="scientific">Truepera radiovictrix (strain DSM 17093 / CIP 108686 / LMG 22925 / RQ-24)</name>
    <dbReference type="NCBI Taxonomy" id="649638"/>
    <lineage>
        <taxon>Bacteria</taxon>
        <taxon>Thermotogati</taxon>
        <taxon>Deinococcota</taxon>
        <taxon>Deinococci</taxon>
        <taxon>Trueperales</taxon>
        <taxon>Trueperaceae</taxon>
        <taxon>Truepera</taxon>
    </lineage>
</organism>
<dbReference type="AlphaFoldDB" id="D7CSD0"/>
<dbReference type="Proteomes" id="UP000000379">
    <property type="component" value="Chromosome"/>
</dbReference>
<keyword evidence="1" id="KW-1133">Transmembrane helix</keyword>
<evidence type="ECO:0000313" key="2">
    <source>
        <dbReference type="EMBL" id="ADI13662.1"/>
    </source>
</evidence>
<reference evidence="2 3" key="2">
    <citation type="journal article" date="2011" name="Stand. Genomic Sci.">
        <title>Complete genome sequence of Truepera radiovictrix type strain (RQ-24).</title>
        <authorList>
            <person name="Ivanova N."/>
            <person name="Rohde C."/>
            <person name="Munk C."/>
            <person name="Nolan M."/>
            <person name="Lucas S."/>
            <person name="Del Rio T.G."/>
            <person name="Tice H."/>
            <person name="Deshpande S."/>
            <person name="Cheng J.F."/>
            <person name="Tapia R."/>
            <person name="Han C."/>
            <person name="Goodwin L."/>
            <person name="Pitluck S."/>
            <person name="Liolios K."/>
            <person name="Mavromatis K."/>
            <person name="Mikhailova N."/>
            <person name="Pati A."/>
            <person name="Chen A."/>
            <person name="Palaniappan K."/>
            <person name="Land M."/>
            <person name="Hauser L."/>
            <person name="Chang Y.J."/>
            <person name="Jeffries C.D."/>
            <person name="Brambilla E."/>
            <person name="Rohde M."/>
            <person name="Goker M."/>
            <person name="Tindall B.J."/>
            <person name="Woyke T."/>
            <person name="Bristow J."/>
            <person name="Eisen J.A."/>
            <person name="Markowitz V."/>
            <person name="Hugenholtz P."/>
            <person name="Kyrpides N.C."/>
            <person name="Klenk H.P."/>
            <person name="Lapidus A."/>
        </authorList>
    </citation>
    <scope>NUCLEOTIDE SEQUENCE [LARGE SCALE GENOMIC DNA]</scope>
    <source>
        <strain evidence="3">DSM 17093 / CIP 108686 / LMG 22925 / RQ-24</strain>
    </source>
</reference>
<dbReference type="HOGENOM" id="CLU_3085948_0_0_0"/>
<dbReference type="STRING" id="649638.Trad_0525"/>
<keyword evidence="3" id="KW-1185">Reference proteome</keyword>
<keyword evidence="1" id="KW-0472">Membrane</keyword>
<keyword evidence="1" id="KW-0812">Transmembrane</keyword>
<gene>
    <name evidence="2" type="ordered locus">Trad_0525</name>
</gene>
<protein>
    <submittedName>
        <fullName evidence="2">Uncharacterized protein</fullName>
    </submittedName>
</protein>
<reference evidence="3" key="1">
    <citation type="submission" date="2010-05" db="EMBL/GenBank/DDBJ databases">
        <title>The complete genome of Truepera radiovictris DSM 17093.</title>
        <authorList>
            <consortium name="US DOE Joint Genome Institute (JGI-PGF)"/>
            <person name="Lucas S."/>
            <person name="Copeland A."/>
            <person name="Lapidus A."/>
            <person name="Glavina del Rio T."/>
            <person name="Dalin E."/>
            <person name="Tice H."/>
            <person name="Bruce D."/>
            <person name="Goodwin L."/>
            <person name="Pitluck S."/>
            <person name="Kyrpides N."/>
            <person name="Mavromatis K."/>
            <person name="Ovchinnikova G."/>
            <person name="Munk A.C."/>
            <person name="Detter J.C."/>
            <person name="Han C."/>
            <person name="Tapia R."/>
            <person name="Land M."/>
            <person name="Hauser L."/>
            <person name="Markowitz V."/>
            <person name="Cheng J.-F."/>
            <person name="Hugenholtz P."/>
            <person name="Woyke T."/>
            <person name="Wu D."/>
            <person name="Tindall B."/>
            <person name="Pomrenke H.G."/>
            <person name="Brambilla E."/>
            <person name="Klenk H.-P."/>
            <person name="Eisen J.A."/>
        </authorList>
    </citation>
    <scope>NUCLEOTIDE SEQUENCE [LARGE SCALE GENOMIC DNA]</scope>
    <source>
        <strain evidence="3">DSM 17093 / CIP 108686 / LMG 22925 / RQ-24</strain>
    </source>
</reference>
<sequence length="52" mass="5982">MVLSLALAFFVVLAYAALNPRGTLYERMRRFDLLVFALFALVISAHLWLLVR</sequence>
<proteinExistence type="predicted"/>
<evidence type="ECO:0000313" key="3">
    <source>
        <dbReference type="Proteomes" id="UP000000379"/>
    </source>
</evidence>
<name>D7CSD0_TRURR</name>
<feature type="transmembrane region" description="Helical" evidence="1">
    <location>
        <begin position="32"/>
        <end position="51"/>
    </location>
</feature>
<dbReference type="EMBL" id="CP002049">
    <property type="protein sequence ID" value="ADI13662.1"/>
    <property type="molecule type" value="Genomic_DNA"/>
</dbReference>
<accession>D7CSD0</accession>
<dbReference type="KEGG" id="tra:Trad_0525"/>
<evidence type="ECO:0000256" key="1">
    <source>
        <dbReference type="SAM" id="Phobius"/>
    </source>
</evidence>